<feature type="transmembrane region" description="Helical" evidence="1">
    <location>
        <begin position="74"/>
        <end position="94"/>
    </location>
</feature>
<dbReference type="WBParaSite" id="Hba_07394">
    <property type="protein sequence ID" value="Hba_07394"/>
    <property type="gene ID" value="Hba_07394"/>
</dbReference>
<reference evidence="3" key="1">
    <citation type="submission" date="2016-11" db="UniProtKB">
        <authorList>
            <consortium name="WormBaseParasite"/>
        </authorList>
    </citation>
    <scope>IDENTIFICATION</scope>
</reference>
<keyword evidence="2" id="KW-1185">Reference proteome</keyword>
<evidence type="ECO:0000256" key="1">
    <source>
        <dbReference type="SAM" id="Phobius"/>
    </source>
</evidence>
<sequence>MASEAKRDGAINMKEHFRADVFSTCNFFFYGSKTFRINRLANYVVGTINIISYSVLFTILFIKGNMTFKKNDEIRMTIQVMVMSVIALFVFAYWELWWVNQRSKVGISDIELQTSIWITENVALFYYNAMIMPYLILNK</sequence>
<keyword evidence="1" id="KW-0812">Transmembrane</keyword>
<evidence type="ECO:0000313" key="3">
    <source>
        <dbReference type="WBParaSite" id="Hba_07394"/>
    </source>
</evidence>
<accession>A0A1I7WQG4</accession>
<organism evidence="2 3">
    <name type="scientific">Heterorhabditis bacteriophora</name>
    <name type="common">Entomopathogenic nematode worm</name>
    <dbReference type="NCBI Taxonomy" id="37862"/>
    <lineage>
        <taxon>Eukaryota</taxon>
        <taxon>Metazoa</taxon>
        <taxon>Ecdysozoa</taxon>
        <taxon>Nematoda</taxon>
        <taxon>Chromadorea</taxon>
        <taxon>Rhabditida</taxon>
        <taxon>Rhabditina</taxon>
        <taxon>Rhabditomorpha</taxon>
        <taxon>Strongyloidea</taxon>
        <taxon>Heterorhabditidae</taxon>
        <taxon>Heterorhabditis</taxon>
    </lineage>
</organism>
<proteinExistence type="predicted"/>
<feature type="transmembrane region" description="Helical" evidence="1">
    <location>
        <begin position="114"/>
        <end position="137"/>
    </location>
</feature>
<evidence type="ECO:0000313" key="2">
    <source>
        <dbReference type="Proteomes" id="UP000095283"/>
    </source>
</evidence>
<keyword evidence="1" id="KW-1133">Transmembrane helix</keyword>
<name>A0A1I7WQG4_HETBA</name>
<dbReference type="Proteomes" id="UP000095283">
    <property type="component" value="Unplaced"/>
</dbReference>
<protein>
    <submittedName>
        <fullName evidence="3">DUF5079 family protein</fullName>
    </submittedName>
</protein>
<dbReference type="AlphaFoldDB" id="A0A1I7WQG4"/>
<feature type="transmembrane region" description="Helical" evidence="1">
    <location>
        <begin position="40"/>
        <end position="62"/>
    </location>
</feature>
<keyword evidence="1" id="KW-0472">Membrane</keyword>